<reference evidence="2" key="1">
    <citation type="submission" date="2021-03" db="EMBL/GenBank/DDBJ databases">
        <title>Chromosome level genome of the anhydrobiotic midge Polypedilum vanderplanki.</title>
        <authorList>
            <person name="Yoshida Y."/>
            <person name="Kikawada T."/>
            <person name="Gusev O."/>
        </authorList>
    </citation>
    <scope>NUCLEOTIDE SEQUENCE</scope>
    <source>
        <strain evidence="2">NIAS01</strain>
        <tissue evidence="2">Whole body or cell culture</tissue>
    </source>
</reference>
<evidence type="ECO:0000313" key="2">
    <source>
        <dbReference type="EMBL" id="KAG5674861.1"/>
    </source>
</evidence>
<feature type="coiled-coil region" evidence="1">
    <location>
        <begin position="462"/>
        <end position="489"/>
    </location>
</feature>
<evidence type="ECO:0000256" key="1">
    <source>
        <dbReference type="SAM" id="Coils"/>
    </source>
</evidence>
<comment type="caution">
    <text evidence="2">The sequence shown here is derived from an EMBL/GenBank/DDBJ whole genome shotgun (WGS) entry which is preliminary data.</text>
</comment>
<dbReference type="AlphaFoldDB" id="A0A9J6BZ72"/>
<sequence length="547" mass="65775">MAEMDSDLGHIEDVLIARQELLEIEHQMNLLQMRINEQVSEFMYEKEQGESYFTDQMNDIHAKYSEEINELRQKFVQQDAYHNEQLNELTMTLTKSNEKHQREVEELEANFNEKIIVEYENQKALKKKVDEVIELYEEKLRKSSSCLQETIDGLEANFKKQIEEKNEYVETLMKEMKDKEKEFQEYCRQVEIDHDRNMVESQLSYEKRLKDSDEIIGRWRGDAGVLRKKNATISKESDELRKEIELLNVQKERFLATIRNNERNIEELKHDIENRDMTIRVKDKAVFDLMKRTQDLEKNKQALTHKVNELKMELEPRDIEIHEKKERIFEMERELKLLQQTHLHAGLRLSEMKDKYFAAEKELDVERTRAKTARKHLMRICADIYDISNFIQYPDKLKEEVIKLFHRYSNNPELKKTLIIDSDVQKEFIRQREYFEKIIFESKNKNVKKKSECDTVKLLKENVTLITELNRLRQENRDLKRENSEMQAILGISTRQMLPSVAKKKLEKATLDKEQIERMFKNKIDKLEEEVKILIEENQNLRMQISE</sequence>
<dbReference type="EMBL" id="JADBJN010000002">
    <property type="protein sequence ID" value="KAG5674861.1"/>
    <property type="molecule type" value="Genomic_DNA"/>
</dbReference>
<keyword evidence="3" id="KW-1185">Reference proteome</keyword>
<name>A0A9J6BZ72_POLVA</name>
<protein>
    <submittedName>
        <fullName evidence="2">Uncharacterized protein</fullName>
    </submittedName>
</protein>
<dbReference type="PANTHER" id="PTHR32215">
    <property type="entry name" value="CILIA- AND FLAGELLA-ASSOCIATED PROTEIN 57"/>
    <property type="match status" value="1"/>
</dbReference>
<dbReference type="Proteomes" id="UP001107558">
    <property type="component" value="Chromosome 2"/>
</dbReference>
<dbReference type="InterPro" id="IPR052993">
    <property type="entry name" value="CFA-57"/>
</dbReference>
<keyword evidence="1" id="KW-0175">Coiled coil</keyword>
<evidence type="ECO:0000313" key="3">
    <source>
        <dbReference type="Proteomes" id="UP001107558"/>
    </source>
</evidence>
<feature type="coiled-coil region" evidence="1">
    <location>
        <begin position="54"/>
        <end position="189"/>
    </location>
</feature>
<proteinExistence type="predicted"/>
<dbReference type="PANTHER" id="PTHR32215:SF0">
    <property type="entry name" value="CILIA- AND FLAGELLA-ASSOCIATED PROTEIN 57"/>
    <property type="match status" value="1"/>
</dbReference>
<dbReference type="OrthoDB" id="10251741at2759"/>
<feature type="coiled-coil region" evidence="1">
    <location>
        <begin position="517"/>
        <end position="544"/>
    </location>
</feature>
<gene>
    <name evidence="2" type="ORF">PVAND_004806</name>
</gene>
<organism evidence="2 3">
    <name type="scientific">Polypedilum vanderplanki</name>
    <name type="common">Sleeping chironomid midge</name>
    <dbReference type="NCBI Taxonomy" id="319348"/>
    <lineage>
        <taxon>Eukaryota</taxon>
        <taxon>Metazoa</taxon>
        <taxon>Ecdysozoa</taxon>
        <taxon>Arthropoda</taxon>
        <taxon>Hexapoda</taxon>
        <taxon>Insecta</taxon>
        <taxon>Pterygota</taxon>
        <taxon>Neoptera</taxon>
        <taxon>Endopterygota</taxon>
        <taxon>Diptera</taxon>
        <taxon>Nematocera</taxon>
        <taxon>Chironomoidea</taxon>
        <taxon>Chironomidae</taxon>
        <taxon>Chironominae</taxon>
        <taxon>Polypedilum</taxon>
        <taxon>Polypedilum</taxon>
    </lineage>
</organism>
<accession>A0A9J6BZ72</accession>
<feature type="coiled-coil region" evidence="1">
    <location>
        <begin position="230"/>
        <end position="341"/>
    </location>
</feature>